<dbReference type="InterPro" id="IPR021215">
    <property type="entry name" value="DUF2752"/>
</dbReference>
<evidence type="ECO:0000313" key="2">
    <source>
        <dbReference type="EMBL" id="TPG32299.1"/>
    </source>
</evidence>
<organism evidence="2 3">
    <name type="scientific">Mycolicibacterium hodleri</name>
    <dbReference type="NCBI Taxonomy" id="49897"/>
    <lineage>
        <taxon>Bacteria</taxon>
        <taxon>Bacillati</taxon>
        <taxon>Actinomycetota</taxon>
        <taxon>Actinomycetes</taxon>
        <taxon>Mycobacteriales</taxon>
        <taxon>Mycobacteriaceae</taxon>
        <taxon>Mycolicibacterium</taxon>
    </lineage>
</organism>
<dbReference type="AlphaFoldDB" id="A0A502E5R4"/>
<protein>
    <submittedName>
        <fullName evidence="2">DUF2752 domain-containing protein</fullName>
    </submittedName>
</protein>
<proteinExistence type="predicted"/>
<keyword evidence="1" id="KW-0472">Membrane</keyword>
<feature type="transmembrane region" description="Helical" evidence="1">
    <location>
        <begin position="107"/>
        <end position="125"/>
    </location>
</feature>
<evidence type="ECO:0000313" key="3">
    <source>
        <dbReference type="Proteomes" id="UP000320095"/>
    </source>
</evidence>
<evidence type="ECO:0000256" key="1">
    <source>
        <dbReference type="SAM" id="Phobius"/>
    </source>
</evidence>
<keyword evidence="3" id="KW-1185">Reference proteome</keyword>
<sequence>MERSEHTGRKAPRYAALGTAGIFAGAIAYVGLRDPHVPGFGFPACPFRLLTGWNCPGCGGLRMTHDLLHGDITAAVVDNVFLLVGLPSLMLWLILRWRGGRPLMPKSAMAVVVVAVLTWTVVRNLPGFPLVPMFSAG</sequence>
<gene>
    <name evidence="2" type="ORF">EAH80_20555</name>
</gene>
<accession>A0A502E5R4</accession>
<feature type="transmembrane region" description="Helical" evidence="1">
    <location>
        <begin position="12"/>
        <end position="32"/>
    </location>
</feature>
<dbReference type="Pfam" id="PF10825">
    <property type="entry name" value="DUF2752"/>
    <property type="match status" value="1"/>
</dbReference>
<dbReference type="OrthoDB" id="5966662at2"/>
<reference evidence="2 3" key="1">
    <citation type="journal article" date="2019" name="Environ. Microbiol.">
        <title>Species interactions and distinct microbial communities in high Arctic permafrost affected cryosols are associated with the CH4 and CO2 gas fluxes.</title>
        <authorList>
            <person name="Altshuler I."/>
            <person name="Hamel J."/>
            <person name="Turney S."/>
            <person name="Magnuson E."/>
            <person name="Levesque R."/>
            <person name="Greer C."/>
            <person name="Whyte L.G."/>
        </authorList>
    </citation>
    <scope>NUCLEOTIDE SEQUENCE [LARGE SCALE GENOMIC DNA]</scope>
    <source>
        <strain evidence="2 3">S5.20</strain>
    </source>
</reference>
<name>A0A502E5R4_9MYCO</name>
<dbReference type="EMBL" id="RCZG01000009">
    <property type="protein sequence ID" value="TPG32299.1"/>
    <property type="molecule type" value="Genomic_DNA"/>
</dbReference>
<comment type="caution">
    <text evidence="2">The sequence shown here is derived from an EMBL/GenBank/DDBJ whole genome shotgun (WGS) entry which is preliminary data.</text>
</comment>
<keyword evidence="1" id="KW-0812">Transmembrane</keyword>
<dbReference type="Proteomes" id="UP000320095">
    <property type="component" value="Unassembled WGS sequence"/>
</dbReference>
<feature type="transmembrane region" description="Helical" evidence="1">
    <location>
        <begin position="72"/>
        <end position="95"/>
    </location>
</feature>
<dbReference type="RefSeq" id="WP_140694960.1">
    <property type="nucleotide sequence ID" value="NZ_RCZG01000009.1"/>
</dbReference>
<keyword evidence="1" id="KW-1133">Transmembrane helix</keyword>